<evidence type="ECO:0000256" key="6">
    <source>
        <dbReference type="PIRSR" id="PIRSR602401-1"/>
    </source>
</evidence>
<dbReference type="InterPro" id="IPR036396">
    <property type="entry name" value="Cyt_P450_sf"/>
</dbReference>
<dbReference type="PRINTS" id="PR00385">
    <property type="entry name" value="P450"/>
</dbReference>
<dbReference type="GO" id="GO:0016705">
    <property type="term" value="F:oxidoreductase activity, acting on paired donors, with incorporation or reduction of molecular oxygen"/>
    <property type="evidence" value="ECO:0007669"/>
    <property type="project" value="InterPro"/>
</dbReference>
<dbReference type="InterPro" id="IPR001128">
    <property type="entry name" value="Cyt_P450"/>
</dbReference>
<keyword evidence="7" id="KW-0503">Monooxygenase</keyword>
<keyword evidence="5 6" id="KW-0408">Iron</keyword>
<comment type="similarity">
    <text evidence="2 7">Belongs to the cytochrome P450 family.</text>
</comment>
<dbReference type="EMBL" id="WIGO01000267">
    <property type="protein sequence ID" value="KAF6820855.1"/>
    <property type="molecule type" value="Genomic_DNA"/>
</dbReference>
<feature type="binding site" description="axial binding residue" evidence="6">
    <location>
        <position position="505"/>
    </location>
    <ligand>
        <name>heme</name>
        <dbReference type="ChEBI" id="CHEBI:30413"/>
    </ligand>
    <ligandPart>
        <name>Fe</name>
        <dbReference type="ChEBI" id="CHEBI:18248"/>
    </ligandPart>
</feature>
<evidence type="ECO:0000313" key="8">
    <source>
        <dbReference type="EMBL" id="KAF6820855.1"/>
    </source>
</evidence>
<keyword evidence="7" id="KW-0560">Oxidoreductase</keyword>
<dbReference type="CDD" id="cd11058">
    <property type="entry name" value="CYP60B-like"/>
    <property type="match status" value="1"/>
</dbReference>
<accession>A0A8H6JXB0</accession>
<dbReference type="PANTHER" id="PTHR24305:SF210">
    <property type="entry name" value="CYTOCHROME P450 MONOOXYGENASE ASQL-RELATED"/>
    <property type="match status" value="1"/>
</dbReference>
<dbReference type="InterPro" id="IPR017972">
    <property type="entry name" value="Cyt_P450_CS"/>
</dbReference>
<comment type="cofactor">
    <cofactor evidence="1 6">
        <name>heme</name>
        <dbReference type="ChEBI" id="CHEBI:30413"/>
    </cofactor>
</comment>
<dbReference type="AlphaFoldDB" id="A0A8H6JXB0"/>
<evidence type="ECO:0000256" key="4">
    <source>
        <dbReference type="ARBA" id="ARBA00022723"/>
    </source>
</evidence>
<evidence type="ECO:0000256" key="7">
    <source>
        <dbReference type="RuleBase" id="RU000461"/>
    </source>
</evidence>
<evidence type="ECO:0000256" key="1">
    <source>
        <dbReference type="ARBA" id="ARBA00001971"/>
    </source>
</evidence>
<dbReference type="InterPro" id="IPR050121">
    <property type="entry name" value="Cytochrome_P450_monoxygenase"/>
</dbReference>
<dbReference type="InterPro" id="IPR002401">
    <property type="entry name" value="Cyt_P450_E_grp-I"/>
</dbReference>
<keyword evidence="9" id="KW-1185">Reference proteome</keyword>
<reference evidence="8" key="1">
    <citation type="journal article" date="2020" name="Phytopathology">
        <title>Genome Sequence Resources of Colletotrichum truncatum, C. plurivorum, C. musicola, and C. sojae: Four Species Pathogenic to Soybean (Glycine max).</title>
        <authorList>
            <person name="Rogerio F."/>
            <person name="Boufleur T.R."/>
            <person name="Ciampi-Guillardi M."/>
            <person name="Sukno S.A."/>
            <person name="Thon M.R."/>
            <person name="Massola Junior N.S."/>
            <person name="Baroncelli R."/>
        </authorList>
    </citation>
    <scope>NUCLEOTIDE SEQUENCE</scope>
    <source>
        <strain evidence="8">LFN00145</strain>
    </source>
</reference>
<keyword evidence="3 6" id="KW-0349">Heme</keyword>
<dbReference type="PANTHER" id="PTHR24305">
    <property type="entry name" value="CYTOCHROME P450"/>
    <property type="match status" value="1"/>
</dbReference>
<proteinExistence type="inferred from homology"/>
<evidence type="ECO:0000256" key="2">
    <source>
        <dbReference type="ARBA" id="ARBA00010617"/>
    </source>
</evidence>
<dbReference type="GO" id="GO:0020037">
    <property type="term" value="F:heme binding"/>
    <property type="evidence" value="ECO:0007669"/>
    <property type="project" value="InterPro"/>
</dbReference>
<keyword evidence="4 6" id="KW-0479">Metal-binding</keyword>
<dbReference type="PRINTS" id="PR00463">
    <property type="entry name" value="EP450I"/>
</dbReference>
<dbReference type="SUPFAM" id="SSF48264">
    <property type="entry name" value="Cytochrome P450"/>
    <property type="match status" value="1"/>
</dbReference>
<comment type="caution">
    <text evidence="8">The sequence shown here is derived from an EMBL/GenBank/DDBJ whole genome shotgun (WGS) entry which is preliminary data.</text>
</comment>
<evidence type="ECO:0000256" key="5">
    <source>
        <dbReference type="ARBA" id="ARBA00023004"/>
    </source>
</evidence>
<evidence type="ECO:0000256" key="3">
    <source>
        <dbReference type="ARBA" id="ARBA00022617"/>
    </source>
</evidence>
<evidence type="ECO:0000313" key="9">
    <source>
        <dbReference type="Proteomes" id="UP000654918"/>
    </source>
</evidence>
<dbReference type="Pfam" id="PF00067">
    <property type="entry name" value="p450"/>
    <property type="match status" value="1"/>
</dbReference>
<protein>
    <submittedName>
        <fullName evidence="8">Cytochrome P450</fullName>
    </submittedName>
</protein>
<dbReference type="GO" id="GO:0005506">
    <property type="term" value="F:iron ion binding"/>
    <property type="evidence" value="ECO:0007669"/>
    <property type="project" value="InterPro"/>
</dbReference>
<dbReference type="GO" id="GO:0004497">
    <property type="term" value="F:monooxygenase activity"/>
    <property type="evidence" value="ECO:0007669"/>
    <property type="project" value="UniProtKB-KW"/>
</dbReference>
<dbReference type="Gene3D" id="1.10.630.10">
    <property type="entry name" value="Cytochrome P450"/>
    <property type="match status" value="1"/>
</dbReference>
<gene>
    <name evidence="8" type="ORF">CPLU01_12669</name>
</gene>
<dbReference type="Proteomes" id="UP000654918">
    <property type="component" value="Unassembled WGS sequence"/>
</dbReference>
<organism evidence="8 9">
    <name type="scientific">Colletotrichum plurivorum</name>
    <dbReference type="NCBI Taxonomy" id="2175906"/>
    <lineage>
        <taxon>Eukaryota</taxon>
        <taxon>Fungi</taxon>
        <taxon>Dikarya</taxon>
        <taxon>Ascomycota</taxon>
        <taxon>Pezizomycotina</taxon>
        <taxon>Sordariomycetes</taxon>
        <taxon>Hypocreomycetidae</taxon>
        <taxon>Glomerellales</taxon>
        <taxon>Glomerellaceae</taxon>
        <taxon>Colletotrichum</taxon>
        <taxon>Colletotrichum orchidearum species complex</taxon>
    </lineage>
</organism>
<sequence>MFSQSWANLPISLEGYSRAGQVKLVVGTLAIADLIPSPFLLTEYYPTTLPHLHSIPHFAVKPSLTHLQILTHRVIITIYRLWFHPLSKYPGPKWWGASDMFWLWHANVRGTYTREAPSLQRTYGNIVRIGPDRLMVDGSIAWTQVFSLNASAHNGLDEFAKVPNQLFPGDYKTIVAAPKEVHRRMRRQLGHAFSETALREQEATISLYVGKLADHLERAAEAGDTADVTAWLNYATFDIIGDLTFAESFHNLDDSSFHPYVSGFFRAIRGFAYSRMILAKPHLTPFFLINPGWREIWTAISTMRVNMKVGDERVRTRMAMGAEPADGRRDFMTYMMRETRDGRPGFSEQEIMMNSGLLIGAGSETTASTLSGFFFFAGMEVERLRPLVEEIRAAFTDEGEIDLVSTQHLPYLRACMEETLRCFPTVVETPPRQSPGAMLEGRWVPRGTLIHVNQVSTMRNPANFVDPESWRPERWLPKSHPLYDPRFEADNKAAFKPFSHGPRDCAGKNLAYSEMRLIICKVLHRLDFELVGGQERWYADKHVWSVWEKKPLHVRFRPRVVAL</sequence>
<dbReference type="PROSITE" id="PS00086">
    <property type="entry name" value="CYTOCHROME_P450"/>
    <property type="match status" value="1"/>
</dbReference>
<name>A0A8H6JXB0_9PEZI</name>